<feature type="domain" description="PIPK" evidence="4">
    <location>
        <begin position="294"/>
        <end position="642"/>
    </location>
</feature>
<dbReference type="Proteomes" id="UP000243579">
    <property type="component" value="Unassembled WGS sequence"/>
</dbReference>
<evidence type="ECO:0000313" key="5">
    <source>
        <dbReference type="EMBL" id="OQR98214.1"/>
    </source>
</evidence>
<keyword evidence="3" id="KW-1133">Transmembrane helix</keyword>
<comment type="caution">
    <text evidence="5">The sequence shown here is derived from an EMBL/GenBank/DDBJ whole genome shotgun (WGS) entry which is preliminary data.</text>
</comment>
<evidence type="ECO:0000256" key="1">
    <source>
        <dbReference type="PROSITE-ProRule" id="PRU00781"/>
    </source>
</evidence>
<feature type="transmembrane region" description="Helical" evidence="3">
    <location>
        <begin position="198"/>
        <end position="218"/>
    </location>
</feature>
<dbReference type="GO" id="GO:0005886">
    <property type="term" value="C:plasma membrane"/>
    <property type="evidence" value="ECO:0007669"/>
    <property type="project" value="TreeGrafter"/>
</dbReference>
<evidence type="ECO:0000313" key="6">
    <source>
        <dbReference type="Proteomes" id="UP000243579"/>
    </source>
</evidence>
<feature type="transmembrane region" description="Helical" evidence="3">
    <location>
        <begin position="39"/>
        <end position="57"/>
    </location>
</feature>
<feature type="transmembrane region" description="Helical" evidence="3">
    <location>
        <begin position="800"/>
        <end position="821"/>
    </location>
</feature>
<feature type="transmembrane region" description="Helical" evidence="3">
    <location>
        <begin position="230"/>
        <end position="250"/>
    </location>
</feature>
<dbReference type="SMART" id="SM00330">
    <property type="entry name" value="PIPKc"/>
    <property type="match status" value="2"/>
</dbReference>
<feature type="transmembrane region" description="Helical" evidence="3">
    <location>
        <begin position="123"/>
        <end position="144"/>
    </location>
</feature>
<dbReference type="OrthoDB" id="20783at2759"/>
<keyword evidence="3" id="KW-0812">Transmembrane</keyword>
<feature type="transmembrane region" description="Helical" evidence="3">
    <location>
        <begin position="875"/>
        <end position="895"/>
    </location>
</feature>
<dbReference type="PROSITE" id="PS51455">
    <property type="entry name" value="PIPK"/>
    <property type="match status" value="2"/>
</dbReference>
<dbReference type="GO" id="GO:0046854">
    <property type="term" value="P:phosphatidylinositol phosphate biosynthetic process"/>
    <property type="evidence" value="ECO:0007669"/>
    <property type="project" value="TreeGrafter"/>
</dbReference>
<accession>A0A1V9ZJP6</accession>
<dbReference type="InterPro" id="IPR027484">
    <property type="entry name" value="PInositol-4-P-5-kinase_N"/>
</dbReference>
<dbReference type="InterPro" id="IPR023610">
    <property type="entry name" value="PInositol-4/5-P-5/4-kinase"/>
</dbReference>
<dbReference type="Gene3D" id="3.30.810.10">
    <property type="entry name" value="2-Layer Sandwich"/>
    <property type="match status" value="2"/>
</dbReference>
<protein>
    <submittedName>
        <fullName evidence="5">Phosphatidylinositol 4-phosphate 5-kinase (PIPK-D11/GPCR-PIPK)</fullName>
    </submittedName>
</protein>
<keyword evidence="1" id="KW-0808">Transferase</keyword>
<organism evidence="5 6">
    <name type="scientific">Achlya hypogyna</name>
    <name type="common">Oomycete</name>
    <name type="synonym">Protoachlya hypogyna</name>
    <dbReference type="NCBI Taxonomy" id="1202772"/>
    <lineage>
        <taxon>Eukaryota</taxon>
        <taxon>Sar</taxon>
        <taxon>Stramenopiles</taxon>
        <taxon>Oomycota</taxon>
        <taxon>Saprolegniomycetes</taxon>
        <taxon>Saprolegniales</taxon>
        <taxon>Achlyaceae</taxon>
        <taxon>Achlya</taxon>
    </lineage>
</organism>
<dbReference type="EMBL" id="JNBR01000089">
    <property type="protein sequence ID" value="OQR98214.1"/>
    <property type="molecule type" value="Genomic_DNA"/>
</dbReference>
<keyword evidence="3" id="KW-0472">Membrane</keyword>
<name>A0A1V9ZJP6_ACHHY</name>
<dbReference type="GO" id="GO:0016308">
    <property type="term" value="F:1-phosphatidylinositol-4-phosphate 5-kinase activity"/>
    <property type="evidence" value="ECO:0007669"/>
    <property type="project" value="TreeGrafter"/>
</dbReference>
<feature type="transmembrane region" description="Helical" evidence="3">
    <location>
        <begin position="90"/>
        <end position="111"/>
    </location>
</feature>
<dbReference type="SUPFAM" id="SSF56104">
    <property type="entry name" value="SAICAR synthase-like"/>
    <property type="match status" value="2"/>
</dbReference>
<dbReference type="InterPro" id="IPR002498">
    <property type="entry name" value="PInositol-4-P-4/5-kinase_core"/>
</dbReference>
<feature type="transmembrane region" description="Helical" evidence="3">
    <location>
        <begin position="156"/>
        <end position="177"/>
    </location>
</feature>
<sequence length="1346" mass="149568">MTAAVAWHTVLLATATIVLVVTVYLFATDARKRMHPGPVLICIVIVSCAAMLARSAMELALLKHTSDFVTIVDVANHEGYGALGAFWCEVYFQSATTFWFLMLAMDLISSLSNPFLPFQSNNLIHHAHAWPAAAVWTVVVRVSFFERHLHGSTVRVLLHLPSYVVILYILVALHVAWSKSRVLQYEAHISTRNMAMLILPYLGVFGAATLVGLGIYLGELSTGVTTTTNAIDQLTGAVATIAVFVLYYFGAPCTSPDRGKHGLRRRRARFSTMTDNSVGTPDEPDYLPPDDDYAVDVALKMRKSIMECTAAGIHEAAAGMNLRGTVPGQIPADTEFTKVESKGILVHGQLATASDRLRFQDVAPLVFQSIRELFGIDAAAYRDAFAPSELLRECGLKGKSGNIMYFTHNMQFLVKSVPKEEFDVLRTILPHYYKYLVAHRATHLCRYFGCHSITLPVGTRCMYFVVMQNLFNEGRVHEIYDLKGNTDRRQAIADADVEAVMQQTLRRQTIDTLMLDIDFSRVHRCMNLSEANAAAMKGQLKLDITFLAEQNIMDYSILVGVQHVRGDDNGAASGLCNHVPSKDLTDLYFVGIIDMLQQYNWRWAVVQRWALGALLCKDTQDVSAVPARKYAARLLHFIRFSMFNASRRTSRASSLHSPFTIANERPSGLGQARILIDPEIMLDASSSMMWLSDALQGASSDARQHPGPVLTCILLSSSLAVVFSAAMHLVLDVGGAADYSVVDMANYSTLPSSDVVKNALVLFWAMFFFVGATTFWYLMLALDLIASLLNPFLPFQANALLHHICAWPSSALWLVVFRAIFASDGAATPYMGLALDIPLYAALVYIALALLLAWRKSRLFEARAHRTTRRMAKRILPYLLIFGVAGAVSLAVSIADVAHGGSSEATNVIGQIAQVAELVAVFGFFAADARGRRTPSDATNGRQTDEDNTAATDATGDYDVSNVLRQCIMKYTSMGIIESATRVTPRADIDLSDYGRVETKTIVVHGSLDSTSLTFEDCAPVVFQHIRSLLGIGSRDYIASFAPNDILNEHGSEGKSGNLFYFTANRQFMVKSVPKAEFDTLRSILPFYHSYLQAHPNSFLYLGCHSISLPVGSRRMYFVVMHNLFHEGPVHQRFDLKGNTDRRQAIRSDDVERYIHQARARQAIKKLMMDVDFLKLRQAIHVDEDLQAEMQSQLVEDIRFLSARGIMDYSILVGVVFCATAPPHATVSKARDRRYHVGIVDMLQRYTWRWTLQRYFLKFFMCKDASNVSAVTPANYGARLEQFVRERLFWAPAPCRSIASSDTAPIHLSYDLDEPLASPYIAVFSKNRSPRGASHADRIPAFFVGT</sequence>
<reference evidence="5 6" key="1">
    <citation type="journal article" date="2014" name="Genome Biol. Evol.">
        <title>The secreted proteins of Achlya hypogyna and Thraustotheca clavata identify the ancestral oomycete secretome and reveal gene acquisitions by horizontal gene transfer.</title>
        <authorList>
            <person name="Misner I."/>
            <person name="Blouin N."/>
            <person name="Leonard G."/>
            <person name="Richards T.A."/>
            <person name="Lane C.E."/>
        </authorList>
    </citation>
    <scope>NUCLEOTIDE SEQUENCE [LARGE SCALE GENOMIC DNA]</scope>
    <source>
        <strain evidence="5 6">ATCC 48635</strain>
    </source>
</reference>
<keyword evidence="1" id="KW-0067">ATP-binding</keyword>
<dbReference type="Gene3D" id="3.30.800.10">
    <property type="entry name" value="Phosphatidylinositol Phosphate Kinase II Beta"/>
    <property type="match status" value="2"/>
</dbReference>
<feature type="transmembrane region" description="Helical" evidence="3">
    <location>
        <begin position="6"/>
        <end position="27"/>
    </location>
</feature>
<feature type="transmembrane region" description="Helical" evidence="3">
    <location>
        <begin position="833"/>
        <end position="854"/>
    </location>
</feature>
<keyword evidence="1 5" id="KW-0418">Kinase</keyword>
<dbReference type="CDD" id="cd00139">
    <property type="entry name" value="PIPKc"/>
    <property type="match status" value="2"/>
</dbReference>
<feature type="region of interest" description="Disordered" evidence="2">
    <location>
        <begin position="932"/>
        <end position="953"/>
    </location>
</feature>
<keyword evidence="1" id="KW-0547">Nucleotide-binding</keyword>
<proteinExistence type="predicted"/>
<dbReference type="PANTHER" id="PTHR23086">
    <property type="entry name" value="PHOSPHATIDYLINOSITOL-4-PHOSPHATE 5-KINASE"/>
    <property type="match status" value="1"/>
</dbReference>
<dbReference type="PANTHER" id="PTHR23086:SF8">
    <property type="entry name" value="PHOSPHATIDYLINOSITOL 5-PHOSPHATE 4-KINASE, ISOFORM A"/>
    <property type="match status" value="1"/>
</dbReference>
<gene>
    <name evidence="5" type="ORF">ACHHYP_09027</name>
</gene>
<feature type="transmembrane region" description="Helical" evidence="3">
    <location>
        <begin position="709"/>
        <end position="731"/>
    </location>
</feature>
<keyword evidence="6" id="KW-1185">Reference proteome</keyword>
<feature type="transmembrane region" description="Helical" evidence="3">
    <location>
        <begin position="761"/>
        <end position="788"/>
    </location>
</feature>
<evidence type="ECO:0000256" key="2">
    <source>
        <dbReference type="SAM" id="MobiDB-lite"/>
    </source>
</evidence>
<evidence type="ECO:0000259" key="4">
    <source>
        <dbReference type="PROSITE" id="PS51455"/>
    </source>
</evidence>
<dbReference type="GO" id="GO:0005524">
    <property type="term" value="F:ATP binding"/>
    <property type="evidence" value="ECO:0007669"/>
    <property type="project" value="UniProtKB-UniRule"/>
</dbReference>
<dbReference type="STRING" id="1202772.A0A1V9ZJP6"/>
<feature type="domain" description="PIPK" evidence="4">
    <location>
        <begin position="948"/>
        <end position="1288"/>
    </location>
</feature>
<dbReference type="Pfam" id="PF01504">
    <property type="entry name" value="PIP5K"/>
    <property type="match status" value="4"/>
</dbReference>
<evidence type="ECO:0000256" key="3">
    <source>
        <dbReference type="SAM" id="Phobius"/>
    </source>
</evidence>
<dbReference type="InterPro" id="IPR027483">
    <property type="entry name" value="PInositol-4-P-4/5-kinase_C_sf"/>
</dbReference>